<dbReference type="EMBL" id="BMAT01006342">
    <property type="protein sequence ID" value="GFS10547.1"/>
    <property type="molecule type" value="Genomic_DNA"/>
</dbReference>
<protein>
    <submittedName>
        <fullName evidence="2">Carboxylic ester hydrolase</fullName>
    </submittedName>
</protein>
<organism evidence="2 3">
    <name type="scientific">Elysia marginata</name>
    <dbReference type="NCBI Taxonomy" id="1093978"/>
    <lineage>
        <taxon>Eukaryota</taxon>
        <taxon>Metazoa</taxon>
        <taxon>Spiralia</taxon>
        <taxon>Lophotrochozoa</taxon>
        <taxon>Mollusca</taxon>
        <taxon>Gastropoda</taxon>
        <taxon>Heterobranchia</taxon>
        <taxon>Euthyneura</taxon>
        <taxon>Panpulmonata</taxon>
        <taxon>Sacoglossa</taxon>
        <taxon>Placobranchoidea</taxon>
        <taxon>Plakobranchidae</taxon>
        <taxon>Elysia</taxon>
    </lineage>
</organism>
<evidence type="ECO:0000313" key="3">
    <source>
        <dbReference type="Proteomes" id="UP000762676"/>
    </source>
</evidence>
<dbReference type="Gene3D" id="3.40.50.1820">
    <property type="entry name" value="alpha/beta hydrolase"/>
    <property type="match status" value="1"/>
</dbReference>
<dbReference type="InterPro" id="IPR002018">
    <property type="entry name" value="CarbesteraseB"/>
</dbReference>
<reference evidence="2 3" key="1">
    <citation type="journal article" date="2021" name="Elife">
        <title>Chloroplast acquisition without the gene transfer in kleptoplastic sea slugs, Plakobranchus ocellatus.</title>
        <authorList>
            <person name="Maeda T."/>
            <person name="Takahashi S."/>
            <person name="Yoshida T."/>
            <person name="Shimamura S."/>
            <person name="Takaki Y."/>
            <person name="Nagai Y."/>
            <person name="Toyoda A."/>
            <person name="Suzuki Y."/>
            <person name="Arimoto A."/>
            <person name="Ishii H."/>
            <person name="Satoh N."/>
            <person name="Nishiyama T."/>
            <person name="Hasebe M."/>
            <person name="Maruyama T."/>
            <person name="Minagawa J."/>
            <person name="Obokata J."/>
            <person name="Shigenobu S."/>
        </authorList>
    </citation>
    <scope>NUCLEOTIDE SEQUENCE [LARGE SCALE GENOMIC DNA]</scope>
</reference>
<keyword evidence="3" id="KW-1185">Reference proteome</keyword>
<dbReference type="Proteomes" id="UP000762676">
    <property type="component" value="Unassembled WGS sequence"/>
</dbReference>
<keyword evidence="2" id="KW-0378">Hydrolase</keyword>
<evidence type="ECO:0000259" key="1">
    <source>
        <dbReference type="Pfam" id="PF00135"/>
    </source>
</evidence>
<feature type="domain" description="Carboxylesterase type B" evidence="1">
    <location>
        <begin position="1"/>
        <end position="381"/>
    </location>
</feature>
<dbReference type="SUPFAM" id="SSF53474">
    <property type="entry name" value="alpha/beta-Hydrolases"/>
    <property type="match status" value="1"/>
</dbReference>
<accession>A0AAV4IK82</accession>
<dbReference type="PANTHER" id="PTHR11559">
    <property type="entry name" value="CARBOXYLESTERASE"/>
    <property type="match status" value="1"/>
</dbReference>
<name>A0AAV4IK82_9GAST</name>
<dbReference type="InterPro" id="IPR050309">
    <property type="entry name" value="Type-B_Carboxylest/Lipase"/>
</dbReference>
<sequence length="410" mass="45313">MVWIHGGGFVAGSTFPEPLKMVHQGNVIVVSINYRLGIFGFMTTEDSAFPSNNGLWDQYMAIKWVYENIEHFSGDPNSITLFGESAGAMSAALHVISPISSKYFHKVILQSGAMTSMLSRTPKIPLNKFAELVGCSTTFESLNNTCLQNVDVSSILTYSKPEWYVSNNAQKQIDFVWLPVVDGEFIPDEPLNLLNNVTYLEQQGAFEKDFMIGVLNDEGALLTTNFFNRIPVTNLEDSNFLRDLENFILPSRYGSNVVISPAAINAINTFYTGRATLISPPTATSVLDFGGDVYLVVPAMEAALALTQTAATRAAKTFFYHFDFCPAKTELEAPCFAHGHEIPLQFPKRNITDPVKAKLSDMFISLLTSFARSSDPGTAGENDLSPSRATELEPRTNYLFHHSTLLIQLK</sequence>
<comment type="caution">
    <text evidence="2">The sequence shown here is derived from an EMBL/GenBank/DDBJ whole genome shotgun (WGS) entry which is preliminary data.</text>
</comment>
<dbReference type="Pfam" id="PF00135">
    <property type="entry name" value="COesterase"/>
    <property type="match status" value="1"/>
</dbReference>
<dbReference type="GO" id="GO:0016787">
    <property type="term" value="F:hydrolase activity"/>
    <property type="evidence" value="ECO:0007669"/>
    <property type="project" value="UniProtKB-KW"/>
</dbReference>
<evidence type="ECO:0000313" key="2">
    <source>
        <dbReference type="EMBL" id="GFS10547.1"/>
    </source>
</evidence>
<proteinExistence type="predicted"/>
<gene>
    <name evidence="2" type="ORF">ElyMa_003063800</name>
</gene>
<dbReference type="AlphaFoldDB" id="A0AAV4IK82"/>
<dbReference type="InterPro" id="IPR029058">
    <property type="entry name" value="AB_hydrolase_fold"/>
</dbReference>